<dbReference type="GeneID" id="70135228"/>
<reference evidence="2" key="1">
    <citation type="journal article" date="2021" name="Nat. Commun.">
        <title>Genetic determinants of endophytism in the Arabidopsis root mycobiome.</title>
        <authorList>
            <person name="Mesny F."/>
            <person name="Miyauchi S."/>
            <person name="Thiergart T."/>
            <person name="Pickel B."/>
            <person name="Atanasova L."/>
            <person name="Karlsson M."/>
            <person name="Huettel B."/>
            <person name="Barry K.W."/>
            <person name="Haridas S."/>
            <person name="Chen C."/>
            <person name="Bauer D."/>
            <person name="Andreopoulos W."/>
            <person name="Pangilinan J."/>
            <person name="LaButti K."/>
            <person name="Riley R."/>
            <person name="Lipzen A."/>
            <person name="Clum A."/>
            <person name="Drula E."/>
            <person name="Henrissat B."/>
            <person name="Kohler A."/>
            <person name="Grigoriev I.V."/>
            <person name="Martin F.M."/>
            <person name="Hacquard S."/>
        </authorList>
    </citation>
    <scope>NUCLEOTIDE SEQUENCE</scope>
    <source>
        <strain evidence="2">MPI-SDFR-AT-0073</strain>
    </source>
</reference>
<evidence type="ECO:0000313" key="3">
    <source>
        <dbReference type="Proteomes" id="UP000758603"/>
    </source>
</evidence>
<dbReference type="RefSeq" id="XP_045964211.1">
    <property type="nucleotide sequence ID" value="XM_046106337.1"/>
</dbReference>
<keyword evidence="3" id="KW-1185">Reference proteome</keyword>
<evidence type="ECO:0000313" key="2">
    <source>
        <dbReference type="EMBL" id="KAH6660080.1"/>
    </source>
</evidence>
<gene>
    <name evidence="2" type="ORF">BKA67DRAFT_653280</name>
</gene>
<feature type="region of interest" description="Disordered" evidence="1">
    <location>
        <begin position="1"/>
        <end position="56"/>
    </location>
</feature>
<organism evidence="2 3">
    <name type="scientific">Truncatella angustata</name>
    <dbReference type="NCBI Taxonomy" id="152316"/>
    <lineage>
        <taxon>Eukaryota</taxon>
        <taxon>Fungi</taxon>
        <taxon>Dikarya</taxon>
        <taxon>Ascomycota</taxon>
        <taxon>Pezizomycotina</taxon>
        <taxon>Sordariomycetes</taxon>
        <taxon>Xylariomycetidae</taxon>
        <taxon>Amphisphaeriales</taxon>
        <taxon>Sporocadaceae</taxon>
        <taxon>Truncatella</taxon>
    </lineage>
</organism>
<feature type="region of interest" description="Disordered" evidence="1">
    <location>
        <begin position="74"/>
        <end position="117"/>
    </location>
</feature>
<protein>
    <submittedName>
        <fullName evidence="2">Uncharacterized protein</fullName>
    </submittedName>
</protein>
<accession>A0A9P9A4A1</accession>
<feature type="region of interest" description="Disordered" evidence="1">
    <location>
        <begin position="137"/>
        <end position="180"/>
    </location>
</feature>
<dbReference type="Proteomes" id="UP000758603">
    <property type="component" value="Unassembled WGS sequence"/>
</dbReference>
<comment type="caution">
    <text evidence="2">The sequence shown here is derived from an EMBL/GenBank/DDBJ whole genome shotgun (WGS) entry which is preliminary data.</text>
</comment>
<name>A0A9P9A4A1_9PEZI</name>
<feature type="compositionally biased region" description="Low complexity" evidence="1">
    <location>
        <begin position="17"/>
        <end position="33"/>
    </location>
</feature>
<proteinExistence type="predicted"/>
<dbReference type="EMBL" id="JAGPXC010000001">
    <property type="protein sequence ID" value="KAH6660080.1"/>
    <property type="molecule type" value="Genomic_DNA"/>
</dbReference>
<feature type="compositionally biased region" description="Basic and acidic residues" evidence="1">
    <location>
        <begin position="74"/>
        <end position="83"/>
    </location>
</feature>
<sequence>MPLFKPSSDKEAPNEEATSATSSQQQPSTTNTPGDDKKAKTPANTPAGGSSLLAASQDQLAMGLRAAVFKGLEERRAHPEKSPAEVAGDVVDEPGSQRTATQEEEEEEEEKKKQKKKMMMMKNGCKLGCCAEGANDSVARGKAGLPTESLEGDEGARELADGKQANTAGHVLDQTSPLRH</sequence>
<dbReference type="AlphaFoldDB" id="A0A9P9A4A1"/>
<evidence type="ECO:0000256" key="1">
    <source>
        <dbReference type="SAM" id="MobiDB-lite"/>
    </source>
</evidence>
<feature type="compositionally biased region" description="Polar residues" evidence="1">
    <location>
        <begin position="42"/>
        <end position="56"/>
    </location>
</feature>